<dbReference type="NCBIfam" id="TIGR02385">
    <property type="entry name" value="RelE_StbE"/>
    <property type="match status" value="1"/>
</dbReference>
<comment type="caution">
    <text evidence="3">The sequence shown here is derived from an EMBL/GenBank/DDBJ whole genome shotgun (WGS) entry which is preliminary data.</text>
</comment>
<dbReference type="Gene3D" id="3.30.2310.20">
    <property type="entry name" value="RelE-like"/>
    <property type="match status" value="1"/>
</dbReference>
<evidence type="ECO:0000313" key="3">
    <source>
        <dbReference type="EMBL" id="TGK82988.1"/>
    </source>
</evidence>
<keyword evidence="2" id="KW-1277">Toxin-antitoxin system</keyword>
<dbReference type="InterPro" id="IPR035093">
    <property type="entry name" value="RelE/ParE_toxin_dom_sf"/>
</dbReference>
<gene>
    <name evidence="3" type="ORF">EHQ24_08175</name>
</gene>
<proteinExistence type="inferred from homology"/>
<name>A0A4V3JK17_9LEPT</name>
<evidence type="ECO:0000313" key="4">
    <source>
        <dbReference type="Proteomes" id="UP000298009"/>
    </source>
</evidence>
<dbReference type="SUPFAM" id="SSF143011">
    <property type="entry name" value="RelE-like"/>
    <property type="match status" value="1"/>
</dbReference>
<dbReference type="AlphaFoldDB" id="A0A4V3JK17"/>
<evidence type="ECO:0000256" key="2">
    <source>
        <dbReference type="ARBA" id="ARBA00022649"/>
    </source>
</evidence>
<protein>
    <submittedName>
        <fullName evidence="3">Type II toxin-antitoxin system RelE/ParE family toxin</fullName>
    </submittedName>
</protein>
<keyword evidence="4" id="KW-1185">Reference proteome</keyword>
<dbReference type="InterPro" id="IPR007712">
    <property type="entry name" value="RelE/ParE_toxin"/>
</dbReference>
<dbReference type="Pfam" id="PF05016">
    <property type="entry name" value="ParE_toxin"/>
    <property type="match status" value="1"/>
</dbReference>
<dbReference type="PANTHER" id="PTHR33755">
    <property type="entry name" value="TOXIN PARE1-RELATED"/>
    <property type="match status" value="1"/>
</dbReference>
<reference evidence="3" key="1">
    <citation type="journal article" date="2019" name="PLoS Negl. Trop. Dis.">
        <title>Revisiting the worldwide diversity of Leptospira species in the environment.</title>
        <authorList>
            <person name="Vincent A.T."/>
            <person name="Schiettekatte O."/>
            <person name="Bourhy P."/>
            <person name="Veyrier F.J."/>
            <person name="Picardeau M."/>
        </authorList>
    </citation>
    <scope>NUCLEOTIDE SEQUENCE [LARGE SCALE GENOMIC DNA]</scope>
    <source>
        <strain evidence="3">201800287</strain>
    </source>
</reference>
<organism evidence="3 4">
    <name type="scientific">Leptospira noumeaensis</name>
    <dbReference type="NCBI Taxonomy" id="2484964"/>
    <lineage>
        <taxon>Bacteria</taxon>
        <taxon>Pseudomonadati</taxon>
        <taxon>Spirochaetota</taxon>
        <taxon>Spirochaetia</taxon>
        <taxon>Leptospirales</taxon>
        <taxon>Leptospiraceae</taxon>
        <taxon>Leptospira</taxon>
    </lineage>
</organism>
<dbReference type="Proteomes" id="UP000298009">
    <property type="component" value="Unassembled WGS sequence"/>
</dbReference>
<sequence>MAKEIVWSLRAKADLQDIHDYINKDSEIYALSVIKRVISTVENIPQFPLMGRVVPEFNIENLRERISGNYRVVYRINKSQNIEIVTIHHSARILKEP</sequence>
<evidence type="ECO:0000256" key="1">
    <source>
        <dbReference type="ARBA" id="ARBA00006226"/>
    </source>
</evidence>
<dbReference type="EMBL" id="RQFK01000024">
    <property type="protein sequence ID" value="TGK82988.1"/>
    <property type="molecule type" value="Genomic_DNA"/>
</dbReference>
<dbReference type="PANTHER" id="PTHR33755:SF5">
    <property type="entry name" value="TYPE II TOXIN-ANTITOXIN SYSTEM RELE_PARE FAMILY TOXIN"/>
    <property type="match status" value="1"/>
</dbReference>
<comment type="similarity">
    <text evidence="1">Belongs to the RelE toxin family.</text>
</comment>
<dbReference type="RefSeq" id="WP_135601186.1">
    <property type="nucleotide sequence ID" value="NZ_RQFK01000024.1"/>
</dbReference>
<dbReference type="OrthoDB" id="5574284at2"/>
<dbReference type="InterPro" id="IPR051803">
    <property type="entry name" value="TA_system_RelE-like_toxin"/>
</dbReference>
<accession>A0A4V3JK17</accession>